<dbReference type="InterPro" id="IPR011051">
    <property type="entry name" value="RmlC_Cupin_sf"/>
</dbReference>
<dbReference type="UniPathway" id="UPA00109">
    <property type="reaction ID" value="UER00181"/>
</dbReference>
<evidence type="ECO:0000256" key="2">
    <source>
        <dbReference type="ARBA" id="ARBA00006542"/>
    </source>
</evidence>
<evidence type="ECO:0000256" key="1">
    <source>
        <dbReference type="ARBA" id="ARBA00004926"/>
    </source>
</evidence>
<dbReference type="InterPro" id="IPR014710">
    <property type="entry name" value="RmlC-like_jellyroll"/>
</dbReference>
<evidence type="ECO:0000259" key="7">
    <source>
        <dbReference type="Pfam" id="PF06560"/>
    </source>
</evidence>
<evidence type="ECO:0000256" key="5">
    <source>
        <dbReference type="ARBA" id="ARBA00023152"/>
    </source>
</evidence>
<comment type="catalytic activity">
    <reaction evidence="6">
        <text>alpha-D-glucose 6-phosphate = beta-D-fructose 6-phosphate</text>
        <dbReference type="Rhea" id="RHEA:11816"/>
        <dbReference type="ChEBI" id="CHEBI:57634"/>
        <dbReference type="ChEBI" id="CHEBI:58225"/>
        <dbReference type="EC" id="5.3.1.9"/>
    </reaction>
</comment>
<comment type="similarity">
    <text evidence="2">Belongs to the archaeal-type GPI family.</text>
</comment>
<dbReference type="GO" id="GO:0005737">
    <property type="term" value="C:cytoplasm"/>
    <property type="evidence" value="ECO:0007669"/>
    <property type="project" value="InterPro"/>
</dbReference>
<dbReference type="AlphaFoldDB" id="A0A1G2F4D1"/>
<name>A0A1G2F4D1_9BACT</name>
<evidence type="ECO:0000256" key="4">
    <source>
        <dbReference type="ARBA" id="ARBA00022432"/>
    </source>
</evidence>
<dbReference type="Pfam" id="PF06560">
    <property type="entry name" value="GPI"/>
    <property type="match status" value="1"/>
</dbReference>
<dbReference type="GO" id="GO:0006096">
    <property type="term" value="P:glycolytic process"/>
    <property type="evidence" value="ECO:0007669"/>
    <property type="project" value="UniProtKB-UniPathway"/>
</dbReference>
<dbReference type="SUPFAM" id="SSF51182">
    <property type="entry name" value="RmlC-like cupins"/>
    <property type="match status" value="1"/>
</dbReference>
<dbReference type="GO" id="GO:0006094">
    <property type="term" value="P:gluconeogenesis"/>
    <property type="evidence" value="ECO:0007669"/>
    <property type="project" value="UniProtKB-KW"/>
</dbReference>
<dbReference type="InterPro" id="IPR010551">
    <property type="entry name" value="G6P_isomerase_prok"/>
</dbReference>
<dbReference type="Gene3D" id="2.60.120.10">
    <property type="entry name" value="Jelly Rolls"/>
    <property type="match status" value="1"/>
</dbReference>
<dbReference type="EMBL" id="MHMT01000019">
    <property type="protein sequence ID" value="OGZ32421.1"/>
    <property type="molecule type" value="Genomic_DNA"/>
</dbReference>
<accession>A0A1G2F4D1</accession>
<dbReference type="STRING" id="1801990.A2V69_02265"/>
<organism evidence="8 9">
    <name type="scientific">Candidatus Portnoybacteria bacterium RBG_13_40_8</name>
    <dbReference type="NCBI Taxonomy" id="1801990"/>
    <lineage>
        <taxon>Bacteria</taxon>
        <taxon>Candidatus Portnoyibacteriota</taxon>
    </lineage>
</organism>
<proteinExistence type="inferred from homology"/>
<keyword evidence="5" id="KW-0324">Glycolysis</keyword>
<dbReference type="Proteomes" id="UP000177810">
    <property type="component" value="Unassembled WGS sequence"/>
</dbReference>
<feature type="domain" description="Glucose-6-phosphate isomerase prokaryote" evidence="7">
    <location>
        <begin position="11"/>
        <end position="178"/>
    </location>
</feature>
<evidence type="ECO:0000313" key="8">
    <source>
        <dbReference type="EMBL" id="OGZ32421.1"/>
    </source>
</evidence>
<reference evidence="8 9" key="1">
    <citation type="journal article" date="2016" name="Nat. Commun.">
        <title>Thousands of microbial genomes shed light on interconnected biogeochemical processes in an aquifer system.</title>
        <authorList>
            <person name="Anantharaman K."/>
            <person name="Brown C.T."/>
            <person name="Hug L.A."/>
            <person name="Sharon I."/>
            <person name="Castelle C.J."/>
            <person name="Probst A.J."/>
            <person name="Thomas B.C."/>
            <person name="Singh A."/>
            <person name="Wilkins M.J."/>
            <person name="Karaoz U."/>
            <person name="Brodie E.L."/>
            <person name="Williams K.H."/>
            <person name="Hubbard S.S."/>
            <person name="Banfield J.F."/>
        </authorList>
    </citation>
    <scope>NUCLEOTIDE SEQUENCE [LARGE SCALE GENOMIC DNA]</scope>
</reference>
<dbReference type="CDD" id="cd02218">
    <property type="entry name" value="cupin_PGI"/>
    <property type="match status" value="1"/>
</dbReference>
<evidence type="ECO:0000256" key="3">
    <source>
        <dbReference type="ARBA" id="ARBA00011952"/>
    </source>
</evidence>
<protein>
    <recommendedName>
        <fullName evidence="3">glucose-6-phosphate isomerase</fullName>
        <ecNumber evidence="3">5.3.1.9</ecNumber>
    </recommendedName>
</protein>
<comment type="caution">
    <text evidence="8">The sequence shown here is derived from an EMBL/GenBank/DDBJ whole genome shotgun (WGS) entry which is preliminary data.</text>
</comment>
<dbReference type="EC" id="5.3.1.9" evidence="3"/>
<evidence type="ECO:0000313" key="9">
    <source>
        <dbReference type="Proteomes" id="UP000177810"/>
    </source>
</evidence>
<sequence length="239" mass="28594">MIDLKNLKYDVRKLEDIEDVIYDREWLKTAPNLELYYMYRDLAESELDKMRIEDNDLRYDITFFLPVILGKEFNKTLGHDHPIVPGTAITYPELYEVLEGEAIFLLQDSDDKEIKDIFAVHAKKGDKVVILPKYEHLIINPTEKELKTCDWICRTFASNIYKPFRARHGFSYYALKDPSTELGTRWVKNENYESIPDLRFEEPNNFYNFDLNKDEPIYKLVNNLEKLNFLVEPQKYEWR</sequence>
<gene>
    <name evidence="8" type="ORF">A2V69_02265</name>
</gene>
<dbReference type="GO" id="GO:0004347">
    <property type="term" value="F:glucose-6-phosphate isomerase activity"/>
    <property type="evidence" value="ECO:0007669"/>
    <property type="project" value="UniProtKB-EC"/>
</dbReference>
<keyword evidence="4" id="KW-0312">Gluconeogenesis</keyword>
<evidence type="ECO:0000256" key="6">
    <source>
        <dbReference type="ARBA" id="ARBA00029321"/>
    </source>
</evidence>
<comment type="pathway">
    <text evidence="1">Carbohydrate degradation; glycolysis; D-glyceraldehyde 3-phosphate and glycerone phosphate from D-glucose: step 2/4.</text>
</comment>